<organism evidence="2 3">
    <name type="scientific">Streptomyces yatensis</name>
    <dbReference type="NCBI Taxonomy" id="155177"/>
    <lineage>
        <taxon>Bacteria</taxon>
        <taxon>Bacillati</taxon>
        <taxon>Actinomycetota</taxon>
        <taxon>Actinomycetes</taxon>
        <taxon>Kitasatosporales</taxon>
        <taxon>Streptomycetaceae</taxon>
        <taxon>Streptomyces</taxon>
        <taxon>Streptomyces violaceusniger group</taxon>
    </lineage>
</organism>
<proteinExistence type="predicted"/>
<evidence type="ECO:0000313" key="3">
    <source>
        <dbReference type="Proteomes" id="UP001499947"/>
    </source>
</evidence>
<name>A0ABP4VS96_9ACTN</name>
<reference evidence="3" key="1">
    <citation type="journal article" date="2019" name="Int. J. Syst. Evol. Microbiol.">
        <title>The Global Catalogue of Microorganisms (GCM) 10K type strain sequencing project: providing services to taxonomists for standard genome sequencing and annotation.</title>
        <authorList>
            <consortium name="The Broad Institute Genomics Platform"/>
            <consortium name="The Broad Institute Genome Sequencing Center for Infectious Disease"/>
            <person name="Wu L."/>
            <person name="Ma J."/>
        </authorList>
    </citation>
    <scope>NUCLEOTIDE SEQUENCE [LARGE SCALE GENOMIC DNA]</scope>
    <source>
        <strain evidence="3">JCM 13244</strain>
    </source>
</reference>
<dbReference type="Proteomes" id="UP001499947">
    <property type="component" value="Unassembled WGS sequence"/>
</dbReference>
<sequence>MPERREAKSQPAVARHWGRGESQDTVCAGVWRRWRYRQAWFPLEQTDEGVADHRVSDADPTLADAVDSVGWTASAA</sequence>
<evidence type="ECO:0000256" key="1">
    <source>
        <dbReference type="SAM" id="MobiDB-lite"/>
    </source>
</evidence>
<feature type="region of interest" description="Disordered" evidence="1">
    <location>
        <begin position="1"/>
        <end position="20"/>
    </location>
</feature>
<dbReference type="EMBL" id="BAAALR010000178">
    <property type="protein sequence ID" value="GAA1733731.1"/>
    <property type="molecule type" value="Genomic_DNA"/>
</dbReference>
<gene>
    <name evidence="2" type="ORF">GCM10009680_87510</name>
</gene>
<protein>
    <submittedName>
        <fullName evidence="2">Uncharacterized protein</fullName>
    </submittedName>
</protein>
<evidence type="ECO:0000313" key="2">
    <source>
        <dbReference type="EMBL" id="GAA1733731.1"/>
    </source>
</evidence>
<accession>A0ABP4VS96</accession>
<keyword evidence="3" id="KW-1185">Reference proteome</keyword>
<comment type="caution">
    <text evidence="2">The sequence shown here is derived from an EMBL/GenBank/DDBJ whole genome shotgun (WGS) entry which is preliminary data.</text>
</comment>